<evidence type="ECO:0000256" key="3">
    <source>
        <dbReference type="ARBA" id="ARBA00023002"/>
    </source>
</evidence>
<dbReference type="OrthoDB" id="1643408at2"/>
<dbReference type="InterPro" id="IPR005025">
    <property type="entry name" value="FMN_Rdtase-like_dom"/>
</dbReference>
<evidence type="ECO:0000256" key="2">
    <source>
        <dbReference type="ARBA" id="ARBA00022643"/>
    </source>
</evidence>
<dbReference type="InterPro" id="IPR029039">
    <property type="entry name" value="Flavoprotein-like_sf"/>
</dbReference>
<protein>
    <submittedName>
        <fullName evidence="5">NAD(P)H-dependent oxidoreductase</fullName>
    </submittedName>
</protein>
<keyword evidence="1" id="KW-0285">Flavoprotein</keyword>
<dbReference type="RefSeq" id="WP_147895591.1">
    <property type="nucleotide sequence ID" value="NZ_BAAANR010000001.1"/>
</dbReference>
<keyword evidence="6" id="KW-1185">Reference proteome</keyword>
<keyword evidence="2" id="KW-0288">FMN</keyword>
<dbReference type="SUPFAM" id="SSF52218">
    <property type="entry name" value="Flavoproteins"/>
    <property type="match status" value="1"/>
</dbReference>
<accession>A0A5C8HYX7</accession>
<feature type="domain" description="NADPH-dependent FMN reductase-like" evidence="4">
    <location>
        <begin position="3"/>
        <end position="143"/>
    </location>
</feature>
<evidence type="ECO:0000313" key="5">
    <source>
        <dbReference type="EMBL" id="TXK10422.1"/>
    </source>
</evidence>
<sequence length="180" mass="19482">MTVKVAVVVGNPKPQSRTLKVATTLVDRLLEPGSFDLTVIDLVDHQAEIFAWPSDELARLNTLVAESDLVVFASPTYKATFTGLLKSFLDRYPANGLRGVVAIPVLTGADQTHSMGPTYTFAPLLAELGAVVPGRGFYFVSSQMDRLDELVETAAEEYRSNLARIAALATAATRKEEVAR</sequence>
<dbReference type="Gene3D" id="3.40.50.360">
    <property type="match status" value="1"/>
</dbReference>
<reference evidence="5 6" key="1">
    <citation type="submission" date="2019-08" db="EMBL/GenBank/DDBJ databases">
        <authorList>
            <person name="Dong K."/>
        </authorList>
    </citation>
    <scope>NUCLEOTIDE SEQUENCE [LARGE SCALE GENOMIC DNA]</scope>
    <source>
        <strain evidence="5 6">JCM14558</strain>
    </source>
</reference>
<gene>
    <name evidence="5" type="ORF">FVP77_16465</name>
</gene>
<dbReference type="PANTHER" id="PTHR43408">
    <property type="entry name" value="FMN REDUCTASE (NADPH)"/>
    <property type="match status" value="1"/>
</dbReference>
<dbReference type="Proteomes" id="UP000321034">
    <property type="component" value="Unassembled WGS sequence"/>
</dbReference>
<evidence type="ECO:0000256" key="1">
    <source>
        <dbReference type="ARBA" id="ARBA00022630"/>
    </source>
</evidence>
<dbReference type="InterPro" id="IPR051814">
    <property type="entry name" value="NAD(P)H-dep_FMN_reductase"/>
</dbReference>
<comment type="caution">
    <text evidence="5">The sequence shown here is derived from an EMBL/GenBank/DDBJ whole genome shotgun (WGS) entry which is preliminary data.</text>
</comment>
<organism evidence="5 6">
    <name type="scientific">Microbacterium hatanonis</name>
    <dbReference type="NCBI Taxonomy" id="404366"/>
    <lineage>
        <taxon>Bacteria</taxon>
        <taxon>Bacillati</taxon>
        <taxon>Actinomycetota</taxon>
        <taxon>Actinomycetes</taxon>
        <taxon>Micrococcales</taxon>
        <taxon>Microbacteriaceae</taxon>
        <taxon>Microbacterium</taxon>
    </lineage>
</organism>
<dbReference type="AlphaFoldDB" id="A0A5C8HYX7"/>
<proteinExistence type="predicted"/>
<keyword evidence="3" id="KW-0560">Oxidoreductase</keyword>
<dbReference type="EMBL" id="VRSV01000002">
    <property type="protein sequence ID" value="TXK10422.1"/>
    <property type="molecule type" value="Genomic_DNA"/>
</dbReference>
<dbReference type="Pfam" id="PF03358">
    <property type="entry name" value="FMN_red"/>
    <property type="match status" value="1"/>
</dbReference>
<evidence type="ECO:0000313" key="6">
    <source>
        <dbReference type="Proteomes" id="UP000321034"/>
    </source>
</evidence>
<dbReference type="PANTHER" id="PTHR43408:SF2">
    <property type="entry name" value="FMN REDUCTASE (NADPH)"/>
    <property type="match status" value="1"/>
</dbReference>
<dbReference type="GO" id="GO:0016491">
    <property type="term" value="F:oxidoreductase activity"/>
    <property type="evidence" value="ECO:0007669"/>
    <property type="project" value="UniProtKB-KW"/>
</dbReference>
<evidence type="ECO:0000259" key="4">
    <source>
        <dbReference type="Pfam" id="PF03358"/>
    </source>
</evidence>
<name>A0A5C8HYX7_9MICO</name>